<gene>
    <name evidence="1" type="ORF">RND71_037674</name>
</gene>
<dbReference type="Proteomes" id="UP001291623">
    <property type="component" value="Unassembled WGS sequence"/>
</dbReference>
<comment type="caution">
    <text evidence="1">The sequence shown here is derived from an EMBL/GenBank/DDBJ whole genome shotgun (WGS) entry which is preliminary data.</text>
</comment>
<accession>A0AAE1URH2</accession>
<sequence>MALFNFWGCFSESSESNRFVCNGDVCVLRDHNKNINKKKNKQKLSLRIPFSQISPRKS</sequence>
<name>A0AAE1URH2_9SOLA</name>
<evidence type="ECO:0000313" key="2">
    <source>
        <dbReference type="Proteomes" id="UP001291623"/>
    </source>
</evidence>
<proteinExistence type="predicted"/>
<dbReference type="AlphaFoldDB" id="A0AAE1URH2"/>
<keyword evidence="2" id="KW-1185">Reference proteome</keyword>
<organism evidence="1 2">
    <name type="scientific">Anisodus tanguticus</name>
    <dbReference type="NCBI Taxonomy" id="243964"/>
    <lineage>
        <taxon>Eukaryota</taxon>
        <taxon>Viridiplantae</taxon>
        <taxon>Streptophyta</taxon>
        <taxon>Embryophyta</taxon>
        <taxon>Tracheophyta</taxon>
        <taxon>Spermatophyta</taxon>
        <taxon>Magnoliopsida</taxon>
        <taxon>eudicotyledons</taxon>
        <taxon>Gunneridae</taxon>
        <taxon>Pentapetalae</taxon>
        <taxon>asterids</taxon>
        <taxon>lamiids</taxon>
        <taxon>Solanales</taxon>
        <taxon>Solanaceae</taxon>
        <taxon>Solanoideae</taxon>
        <taxon>Hyoscyameae</taxon>
        <taxon>Anisodus</taxon>
    </lineage>
</organism>
<protein>
    <submittedName>
        <fullName evidence="1">Uncharacterized protein</fullName>
    </submittedName>
</protein>
<evidence type="ECO:0000313" key="1">
    <source>
        <dbReference type="EMBL" id="KAK4341858.1"/>
    </source>
</evidence>
<reference evidence="1" key="1">
    <citation type="submission" date="2023-12" db="EMBL/GenBank/DDBJ databases">
        <title>Genome assembly of Anisodus tanguticus.</title>
        <authorList>
            <person name="Wang Y.-J."/>
        </authorList>
    </citation>
    <scope>NUCLEOTIDE SEQUENCE</scope>
    <source>
        <strain evidence="1">KB-2021</strain>
        <tissue evidence="1">Leaf</tissue>
    </source>
</reference>
<dbReference type="EMBL" id="JAVYJV010000021">
    <property type="protein sequence ID" value="KAK4341858.1"/>
    <property type="molecule type" value="Genomic_DNA"/>
</dbReference>